<dbReference type="PROSITE" id="PS50297">
    <property type="entry name" value="ANK_REP_REGION"/>
    <property type="match status" value="2"/>
</dbReference>
<dbReference type="PANTHER" id="PTHR24171:SF8">
    <property type="entry name" value="BRCA1-ASSOCIATED RING DOMAIN PROTEIN 1"/>
    <property type="match status" value="1"/>
</dbReference>
<accession>A0A9J9HD22</accession>
<dbReference type="InterPro" id="IPR002110">
    <property type="entry name" value="Ankyrin_rpt"/>
</dbReference>
<dbReference type="Gene3D" id="1.25.40.20">
    <property type="entry name" value="Ankyrin repeat-containing domain"/>
    <property type="match status" value="1"/>
</dbReference>
<name>A0A9J9HD22_RHIWR</name>
<evidence type="ECO:0000256" key="2">
    <source>
        <dbReference type="ARBA" id="ARBA00023043"/>
    </source>
</evidence>
<dbReference type="OrthoDB" id="7390289at2"/>
<keyword evidence="1" id="KW-0677">Repeat</keyword>
<dbReference type="SMART" id="SM00248">
    <property type="entry name" value="ANK"/>
    <property type="match status" value="3"/>
</dbReference>
<protein>
    <submittedName>
        <fullName evidence="5">Ankyrin</fullName>
    </submittedName>
</protein>
<organism evidence="5 6">
    <name type="scientific">Rhizorhabdus wittichii (strain DSM 6014 / CCUG 31198 / JCM 15750 / NBRC 105917 / EY 4224 / RW1)</name>
    <name type="common">Sphingomonas wittichii</name>
    <dbReference type="NCBI Taxonomy" id="392499"/>
    <lineage>
        <taxon>Bacteria</taxon>
        <taxon>Pseudomonadati</taxon>
        <taxon>Pseudomonadota</taxon>
        <taxon>Alphaproteobacteria</taxon>
        <taxon>Sphingomonadales</taxon>
        <taxon>Sphingomonadaceae</taxon>
        <taxon>Rhizorhabdus</taxon>
    </lineage>
</organism>
<evidence type="ECO:0000256" key="4">
    <source>
        <dbReference type="SAM" id="SignalP"/>
    </source>
</evidence>
<dbReference type="PROSITE" id="PS51318">
    <property type="entry name" value="TAT"/>
    <property type="match status" value="1"/>
</dbReference>
<sequence>MMIRRHLLAACVAATMGPVLLGLAAAPAAAQFSDSYNFLNAVRQSDGAKATKALEGNGATMVNTRDYSTGETALMITIKRRDLTWSSFLLGKGANPNVRDAQGNAPLHAAALLGFTEGAELLLGRNAQVNMANNSGETPLIIAVQQRNVPMVRLLLMNGADPKIADRIAGKSARDYASEDPRGSAVLKVIDETKSTVAPKKNIAGPGL</sequence>
<gene>
    <name evidence="5" type="ordered locus">Swit_2821</name>
</gene>
<feature type="signal peptide" evidence="4">
    <location>
        <begin position="1"/>
        <end position="21"/>
    </location>
</feature>
<proteinExistence type="predicted"/>
<feature type="repeat" description="ANK" evidence="3">
    <location>
        <begin position="135"/>
        <end position="167"/>
    </location>
</feature>
<evidence type="ECO:0000256" key="3">
    <source>
        <dbReference type="PROSITE-ProRule" id="PRU00023"/>
    </source>
</evidence>
<evidence type="ECO:0000313" key="6">
    <source>
        <dbReference type="Proteomes" id="UP000001989"/>
    </source>
</evidence>
<feature type="repeat" description="ANK" evidence="3">
    <location>
        <begin position="69"/>
        <end position="101"/>
    </location>
</feature>
<dbReference type="Proteomes" id="UP000001989">
    <property type="component" value="Chromosome"/>
</dbReference>
<feature type="repeat" description="ANK" evidence="3">
    <location>
        <begin position="102"/>
        <end position="134"/>
    </location>
</feature>
<dbReference type="GO" id="GO:0085020">
    <property type="term" value="P:protein K6-linked ubiquitination"/>
    <property type="evidence" value="ECO:0007669"/>
    <property type="project" value="TreeGrafter"/>
</dbReference>
<keyword evidence="2 3" id="KW-0040">ANK repeat</keyword>
<reference evidence="5 6" key="1">
    <citation type="journal article" date="2010" name="J. Bacteriol.">
        <title>Genome sequence of the dioxin-mineralizing bacterium Sphingomonas wittichii RW1.</title>
        <authorList>
            <person name="Miller T.R."/>
            <person name="Delcher A.L."/>
            <person name="Salzberg S.L."/>
            <person name="Saunders E."/>
            <person name="Detter J.C."/>
            <person name="Halden R.U."/>
        </authorList>
    </citation>
    <scope>NUCLEOTIDE SEQUENCE [LARGE SCALE GENOMIC DNA]</scope>
    <source>
        <strain evidence="6">DSM 6014 / CCUG 31198 / JCM 15750 / NBRC 105917 / EY 4224 / RW1</strain>
    </source>
</reference>
<dbReference type="InterPro" id="IPR006311">
    <property type="entry name" value="TAT_signal"/>
</dbReference>
<dbReference type="AlphaFoldDB" id="A0A9J9HD22"/>
<dbReference type="EMBL" id="CP000699">
    <property type="protein sequence ID" value="ABQ69174.1"/>
    <property type="molecule type" value="Genomic_DNA"/>
</dbReference>
<dbReference type="GO" id="GO:0004842">
    <property type="term" value="F:ubiquitin-protein transferase activity"/>
    <property type="evidence" value="ECO:0007669"/>
    <property type="project" value="TreeGrafter"/>
</dbReference>
<dbReference type="PROSITE" id="PS50088">
    <property type="entry name" value="ANK_REPEAT"/>
    <property type="match status" value="3"/>
</dbReference>
<evidence type="ECO:0000256" key="1">
    <source>
        <dbReference type="ARBA" id="ARBA00022737"/>
    </source>
</evidence>
<feature type="chain" id="PRO_5039901247" evidence="4">
    <location>
        <begin position="22"/>
        <end position="208"/>
    </location>
</feature>
<dbReference type="PANTHER" id="PTHR24171">
    <property type="entry name" value="ANKYRIN REPEAT DOMAIN-CONTAINING PROTEIN 39-RELATED"/>
    <property type="match status" value="1"/>
</dbReference>
<dbReference type="Pfam" id="PF12796">
    <property type="entry name" value="Ank_2"/>
    <property type="match status" value="1"/>
</dbReference>
<keyword evidence="6" id="KW-1185">Reference proteome</keyword>
<dbReference type="InterPro" id="IPR036770">
    <property type="entry name" value="Ankyrin_rpt-contain_sf"/>
</dbReference>
<dbReference type="SUPFAM" id="SSF48403">
    <property type="entry name" value="Ankyrin repeat"/>
    <property type="match status" value="1"/>
</dbReference>
<keyword evidence="4" id="KW-0732">Signal</keyword>
<dbReference type="KEGG" id="swi:Swit_2821"/>
<evidence type="ECO:0000313" key="5">
    <source>
        <dbReference type="EMBL" id="ABQ69174.1"/>
    </source>
</evidence>